<dbReference type="SMART" id="SM00423">
    <property type="entry name" value="PSI"/>
    <property type="match status" value="1"/>
</dbReference>
<evidence type="ECO:0000256" key="2">
    <source>
        <dbReference type="ARBA" id="ARBA00022692"/>
    </source>
</evidence>
<dbReference type="Gene3D" id="2.130.10.10">
    <property type="entry name" value="YVTN repeat-like/Quinoprotein amine dehydrogenase"/>
    <property type="match status" value="1"/>
</dbReference>
<evidence type="ECO:0000256" key="6">
    <source>
        <dbReference type="ARBA" id="ARBA00022989"/>
    </source>
</evidence>
<keyword evidence="3" id="KW-0677">Repeat</keyword>
<dbReference type="Pfam" id="PF00090">
    <property type="entry name" value="TSP_1"/>
    <property type="match status" value="3"/>
</dbReference>
<dbReference type="InterPro" id="IPR000884">
    <property type="entry name" value="TSP1_rpt"/>
</dbReference>
<keyword evidence="7" id="KW-0472">Membrane</keyword>
<reference evidence="14" key="1">
    <citation type="submission" date="2022-11" db="UniProtKB">
        <authorList>
            <consortium name="WormBaseParasite"/>
        </authorList>
    </citation>
    <scope>IDENTIFICATION</scope>
</reference>
<sequence length="718" mass="79823">MLLRTIVLVWTATVVGAVDLPDGSAIFDQMSDALKVPYNDFLKSAQVFKLADLQDYRSIVVDAERQQIVVGARDVVLRLKDGDLSLVERFDWSAADETRALCQMKGRSEADCHNFIRTIVLYEDKLLLCGTNAYSPACTWRKISDLTMQIGPDFDGLGTTPFSPHYHNTFVMTEGGQLFSGVATDTMERDASFLRILPASQVLSTDKANDRWLNDPQFVHSFEADNFVYFFFREVAVEQQQCGEKMASRVARVCKNDAGGVVLLQKSWTTFNKASLNCTTADGRRFDQLESVYEVPDSHLVFAVFTAVGSNVLPGSAICVYDQAAFRAAFAGQYLYQTRPSAPWVRHPNNYKYFDCEVQGIESANPGKTTKQLVDAQRYQMMAEAVQPITSVPIHTAIVERYLKVVVDTVRVKNYGQMQVVFALTDTGLLKKFSVLPDDKGEGEDSEKSSIGSICLVEVVQVAPPGQPFEVTEFRLLANTNALLIGTKKALFRIATHRCDRLRTKEQCIDAEDPYCGWDSRQKRCTTPPNGVVNRDYWHQKLDGCPKVDAPIDGAFGAWSPWTQCPLTTGFYGENCHCRTRACDSPKPRMGGVQCQGPSIEVTNCTQHGQWTAWSDWSACSASCGVSSRTRRRLCANPAPAFGGRTCVGADVSNEYCKQTACPLLTEPPVDGAWSGWSSWDECSKRCGGGIQKRTRTRCADETLFADRRFVFTRRGAV</sequence>
<dbReference type="InterPro" id="IPR027231">
    <property type="entry name" value="Semaphorin"/>
</dbReference>
<dbReference type="SUPFAM" id="SSF103575">
    <property type="entry name" value="Plexin repeat"/>
    <property type="match status" value="1"/>
</dbReference>
<keyword evidence="2" id="KW-0812">Transmembrane</keyword>
<evidence type="ECO:0000256" key="3">
    <source>
        <dbReference type="ARBA" id="ARBA00022737"/>
    </source>
</evidence>
<evidence type="ECO:0000256" key="5">
    <source>
        <dbReference type="ARBA" id="ARBA00022902"/>
    </source>
</evidence>
<evidence type="ECO:0000256" key="7">
    <source>
        <dbReference type="ARBA" id="ARBA00023136"/>
    </source>
</evidence>
<evidence type="ECO:0000313" key="14">
    <source>
        <dbReference type="WBParaSite" id="PSAMB.scaffold91size81377.g1604.t1"/>
    </source>
</evidence>
<dbReference type="InterPro" id="IPR015943">
    <property type="entry name" value="WD40/YVTN_repeat-like_dom_sf"/>
</dbReference>
<evidence type="ECO:0000256" key="10">
    <source>
        <dbReference type="PROSITE-ProRule" id="PRU00352"/>
    </source>
</evidence>
<dbReference type="GO" id="GO:0007411">
    <property type="term" value="P:axon guidance"/>
    <property type="evidence" value="ECO:0007669"/>
    <property type="project" value="TreeGrafter"/>
</dbReference>
<evidence type="ECO:0000256" key="11">
    <source>
        <dbReference type="SAM" id="SignalP"/>
    </source>
</evidence>
<name>A0A914XNM2_9BILA</name>
<dbReference type="GO" id="GO:0071526">
    <property type="term" value="P:semaphorin-plexin signaling pathway"/>
    <property type="evidence" value="ECO:0007669"/>
    <property type="project" value="TreeGrafter"/>
</dbReference>
<dbReference type="FunFam" id="2.20.100.10:FF:000021">
    <property type="entry name" value="semaphorin-5B isoform X1"/>
    <property type="match status" value="1"/>
</dbReference>
<dbReference type="PROSITE" id="PS51004">
    <property type="entry name" value="SEMA"/>
    <property type="match status" value="1"/>
</dbReference>
<feature type="signal peptide" evidence="11">
    <location>
        <begin position="1"/>
        <end position="17"/>
    </location>
</feature>
<dbReference type="GO" id="GO:0045499">
    <property type="term" value="F:chemorepellent activity"/>
    <property type="evidence" value="ECO:0007669"/>
    <property type="project" value="TreeGrafter"/>
</dbReference>
<comment type="subcellular location">
    <subcellularLocation>
        <location evidence="1">Membrane</location>
        <topology evidence="1">Single-pass membrane protein</topology>
    </subcellularLocation>
</comment>
<dbReference type="PANTHER" id="PTHR11036:SF79">
    <property type="entry name" value="SEMAPHORIN 5C, ISOFORM A"/>
    <property type="match status" value="1"/>
</dbReference>
<dbReference type="SMART" id="SM00209">
    <property type="entry name" value="TSP1"/>
    <property type="match status" value="3"/>
</dbReference>
<dbReference type="GO" id="GO:0030335">
    <property type="term" value="P:positive regulation of cell migration"/>
    <property type="evidence" value="ECO:0007669"/>
    <property type="project" value="TreeGrafter"/>
</dbReference>
<accession>A0A914XNM2</accession>
<evidence type="ECO:0000256" key="4">
    <source>
        <dbReference type="ARBA" id="ARBA00022782"/>
    </source>
</evidence>
<keyword evidence="5" id="KW-0524">Neurogenesis</keyword>
<organism evidence="13 14">
    <name type="scientific">Plectus sambesii</name>
    <dbReference type="NCBI Taxonomy" id="2011161"/>
    <lineage>
        <taxon>Eukaryota</taxon>
        <taxon>Metazoa</taxon>
        <taxon>Ecdysozoa</taxon>
        <taxon>Nematoda</taxon>
        <taxon>Chromadorea</taxon>
        <taxon>Plectida</taxon>
        <taxon>Plectina</taxon>
        <taxon>Plectoidea</taxon>
        <taxon>Plectidae</taxon>
        <taxon>Plectus</taxon>
    </lineage>
</organism>
<evidence type="ECO:0000313" key="13">
    <source>
        <dbReference type="Proteomes" id="UP000887566"/>
    </source>
</evidence>
<dbReference type="InterPro" id="IPR036383">
    <property type="entry name" value="TSP1_rpt_sf"/>
</dbReference>
<keyword evidence="13" id="KW-1185">Reference proteome</keyword>
<dbReference type="SMART" id="SM00630">
    <property type="entry name" value="Sema"/>
    <property type="match status" value="1"/>
</dbReference>
<dbReference type="PANTHER" id="PTHR11036">
    <property type="entry name" value="SEMAPHORIN"/>
    <property type="match status" value="1"/>
</dbReference>
<dbReference type="Gene3D" id="3.30.1680.10">
    <property type="entry name" value="ligand-binding face of the semaphorins, domain 2"/>
    <property type="match status" value="1"/>
</dbReference>
<proteinExistence type="predicted"/>
<dbReference type="Pfam" id="PF01403">
    <property type="entry name" value="Sema"/>
    <property type="match status" value="1"/>
</dbReference>
<evidence type="ECO:0000259" key="12">
    <source>
        <dbReference type="PROSITE" id="PS51004"/>
    </source>
</evidence>
<dbReference type="InterPro" id="IPR036352">
    <property type="entry name" value="Semap_dom_sf"/>
</dbReference>
<dbReference type="SUPFAM" id="SSF101912">
    <property type="entry name" value="Sema domain"/>
    <property type="match status" value="1"/>
</dbReference>
<keyword evidence="8" id="KW-1015">Disulfide bond</keyword>
<comment type="caution">
    <text evidence="10">Lacks conserved residue(s) required for the propagation of feature annotation.</text>
</comment>
<dbReference type="InterPro" id="IPR016201">
    <property type="entry name" value="PSI"/>
</dbReference>
<feature type="domain" description="Sema" evidence="12">
    <location>
        <begin position="33"/>
        <end position="496"/>
    </location>
</feature>
<evidence type="ECO:0000256" key="9">
    <source>
        <dbReference type="ARBA" id="ARBA00023180"/>
    </source>
</evidence>
<feature type="chain" id="PRO_5036975534" evidence="11">
    <location>
        <begin position="18"/>
        <end position="718"/>
    </location>
</feature>
<dbReference type="Pfam" id="PF01437">
    <property type="entry name" value="PSI"/>
    <property type="match status" value="1"/>
</dbReference>
<keyword evidence="4" id="KW-0221">Differentiation</keyword>
<dbReference type="WBParaSite" id="PSAMB.scaffold91size81377.g1604.t1">
    <property type="protein sequence ID" value="PSAMB.scaffold91size81377.g1604.t1"/>
    <property type="gene ID" value="PSAMB.scaffold91size81377.g1604"/>
</dbReference>
<dbReference type="GO" id="GO:0005886">
    <property type="term" value="C:plasma membrane"/>
    <property type="evidence" value="ECO:0007669"/>
    <property type="project" value="TreeGrafter"/>
</dbReference>
<evidence type="ECO:0000256" key="8">
    <source>
        <dbReference type="ARBA" id="ARBA00023157"/>
    </source>
</evidence>
<protein>
    <submittedName>
        <fullName evidence="14">Sema domain-containing protein</fullName>
    </submittedName>
</protein>
<keyword evidence="11" id="KW-0732">Signal</keyword>
<dbReference type="InterPro" id="IPR002165">
    <property type="entry name" value="Plexin_repeat"/>
</dbReference>
<dbReference type="InterPro" id="IPR001627">
    <property type="entry name" value="Semap_dom"/>
</dbReference>
<dbReference type="GO" id="GO:0030215">
    <property type="term" value="F:semaphorin receptor binding"/>
    <property type="evidence" value="ECO:0007669"/>
    <property type="project" value="InterPro"/>
</dbReference>
<dbReference type="PROSITE" id="PS50092">
    <property type="entry name" value="TSP1"/>
    <property type="match status" value="3"/>
</dbReference>
<keyword evidence="6" id="KW-1133">Transmembrane helix</keyword>
<dbReference type="AlphaFoldDB" id="A0A914XNM2"/>
<keyword evidence="9" id="KW-0325">Glycoprotein</keyword>
<evidence type="ECO:0000256" key="1">
    <source>
        <dbReference type="ARBA" id="ARBA00004167"/>
    </source>
</evidence>
<dbReference type="SUPFAM" id="SSF82895">
    <property type="entry name" value="TSP-1 type 1 repeat"/>
    <property type="match status" value="3"/>
</dbReference>
<dbReference type="Proteomes" id="UP000887566">
    <property type="component" value="Unplaced"/>
</dbReference>
<dbReference type="FunFam" id="2.20.100.10:FF:000007">
    <property type="entry name" value="Thrombospondin 1"/>
    <property type="match status" value="1"/>
</dbReference>
<dbReference type="Gene3D" id="2.20.100.10">
    <property type="entry name" value="Thrombospondin type-1 (TSP1) repeat"/>
    <property type="match status" value="3"/>
</dbReference>